<feature type="compositionally biased region" description="Basic and acidic residues" evidence="3">
    <location>
        <begin position="1515"/>
        <end position="1526"/>
    </location>
</feature>
<proteinExistence type="predicted"/>
<dbReference type="Proteomes" id="UP001057375">
    <property type="component" value="Unassembled WGS sequence"/>
</dbReference>
<protein>
    <recommendedName>
        <fullName evidence="4">Chorein N-terminal domain-containing protein</fullName>
    </recommendedName>
</protein>
<feature type="compositionally biased region" description="Basic and acidic residues" evidence="3">
    <location>
        <begin position="721"/>
        <end position="741"/>
    </location>
</feature>
<feature type="compositionally biased region" description="Basic and acidic residues" evidence="3">
    <location>
        <begin position="1718"/>
        <end position="1732"/>
    </location>
</feature>
<dbReference type="EMBL" id="BQXS01010241">
    <property type="protein sequence ID" value="GKT33410.1"/>
    <property type="molecule type" value="Genomic_DNA"/>
</dbReference>
<feature type="coiled-coil region" evidence="2">
    <location>
        <begin position="1240"/>
        <end position="1270"/>
    </location>
</feature>
<evidence type="ECO:0000313" key="6">
    <source>
        <dbReference type="Proteomes" id="UP001057375"/>
    </source>
</evidence>
<evidence type="ECO:0000256" key="2">
    <source>
        <dbReference type="SAM" id="Coils"/>
    </source>
</evidence>
<feature type="region of interest" description="Disordered" evidence="3">
    <location>
        <begin position="1510"/>
        <end position="1539"/>
    </location>
</feature>
<feature type="region of interest" description="Disordered" evidence="3">
    <location>
        <begin position="489"/>
        <end position="532"/>
    </location>
</feature>
<organism evidence="5 6">
    <name type="scientific">Aduncisulcus paluster</name>
    <dbReference type="NCBI Taxonomy" id="2918883"/>
    <lineage>
        <taxon>Eukaryota</taxon>
        <taxon>Metamonada</taxon>
        <taxon>Carpediemonas-like organisms</taxon>
        <taxon>Aduncisulcus</taxon>
    </lineage>
</organism>
<evidence type="ECO:0000259" key="4">
    <source>
        <dbReference type="Pfam" id="PF12624"/>
    </source>
</evidence>
<keyword evidence="1" id="KW-0813">Transport</keyword>
<feature type="compositionally biased region" description="Low complexity" evidence="3">
    <location>
        <begin position="511"/>
        <end position="532"/>
    </location>
</feature>
<feature type="region of interest" description="Disordered" evidence="3">
    <location>
        <begin position="1303"/>
        <end position="1335"/>
    </location>
</feature>
<evidence type="ECO:0000256" key="3">
    <source>
        <dbReference type="SAM" id="MobiDB-lite"/>
    </source>
</evidence>
<evidence type="ECO:0000313" key="5">
    <source>
        <dbReference type="EMBL" id="GKT33410.1"/>
    </source>
</evidence>
<feature type="region of interest" description="Disordered" evidence="3">
    <location>
        <begin position="715"/>
        <end position="760"/>
    </location>
</feature>
<feature type="region of interest" description="Disordered" evidence="3">
    <location>
        <begin position="1838"/>
        <end position="1867"/>
    </location>
</feature>
<reference evidence="5" key="1">
    <citation type="submission" date="2022-03" db="EMBL/GenBank/DDBJ databases">
        <title>Draft genome sequence of Aduncisulcus paluster, a free-living microaerophilic Fornicata.</title>
        <authorList>
            <person name="Yuyama I."/>
            <person name="Kume K."/>
            <person name="Tamura T."/>
            <person name="Inagaki Y."/>
            <person name="Hashimoto T."/>
        </authorList>
    </citation>
    <scope>NUCLEOTIDE SEQUENCE</scope>
    <source>
        <strain evidence="5">NY0171</strain>
    </source>
</reference>
<gene>
    <name evidence="5" type="ORF">ADUPG1_007329</name>
</gene>
<feature type="compositionally biased region" description="Basic and acidic residues" evidence="3">
    <location>
        <begin position="1303"/>
        <end position="1316"/>
    </location>
</feature>
<keyword evidence="2" id="KW-0175">Coiled coil</keyword>
<comment type="caution">
    <text evidence="5">The sequence shown here is derived from an EMBL/GenBank/DDBJ whole genome shotgun (WGS) entry which is preliminary data.</text>
</comment>
<feature type="compositionally biased region" description="Basic and acidic residues" evidence="3">
    <location>
        <begin position="749"/>
        <end position="760"/>
    </location>
</feature>
<keyword evidence="6" id="KW-1185">Reference proteome</keyword>
<feature type="region of interest" description="Disordered" evidence="3">
    <location>
        <begin position="1700"/>
        <end position="1732"/>
    </location>
</feature>
<feature type="domain" description="Chorein N-terminal" evidence="4">
    <location>
        <begin position="124"/>
        <end position="485"/>
    </location>
</feature>
<feature type="compositionally biased region" description="Low complexity" evidence="3">
    <location>
        <begin position="1842"/>
        <end position="1854"/>
    </location>
</feature>
<feature type="non-terminal residue" evidence="5">
    <location>
        <position position="2633"/>
    </location>
</feature>
<dbReference type="InterPro" id="IPR026854">
    <property type="entry name" value="VPS13_N"/>
</dbReference>
<sequence>MIESIITSFVSRIFGKYCYGISPKDFKVSLLSGKIKLDNLELKPNAFKAIAPFLSITYSHIGEIHIEVPWASLKKKSVKVEIKDIFVVVTPIASASFSKKMVRKMIRNRNLDKEKDISDRQEPNAFKAIAPFLSITYSHIGEIHIEVPWASLKKKSVKVEIKDIFVVVTPIASASFSKKMVRKMIRNRNLDKEKDISDRQEVNILGGPNAVAMLKKKGSIESFLTSSSQNDSLLDVIINNVELSIKNIHIRVEDSSAPIPFAVGVGISNILAHTTDHNWNKTFLSGMEEKTEKSIFRIAEIQGLYIYVDERTFFNTSEYVRKSRLFIQEIMRTHSPDHQTILGPLSITGHLTVAPAPTHADIETKSFIPRVSLDLDFPSSLDFQVSDTQLHVILNSIFFWDAYGERPLDLLLIRPTNRPKYKRTARQWWMYAVVSIAWETKGKKSALYHLLKEKTTRRLNYEQGILLSKEKAMVEKEIEQVKTEIDRRKKNPLLNAGQMQSTLDSSLHGPSTSSTSSTSSVTSDVDQQQESSIQVLDDEEIDDLSPEAHEAIPDVSSLSPGDLHSLLTSLSSRHSSLMYTLNRVIKEADKHRKLGGVGDYMCGVRTRYKNCYKQWLTTRNKKLREGFRDSMQELMEDLSMETIILIQEEEDRKLIKKKGEDWVYNSKFGKKKWKTLKKKRKVIAQLREQVFKFTKDTSEEKIKFEVEREKQLALLEEEETRDQGKESKFEDDLLGEEKSDESMSELSENDTKPSEKPELKDTVIGQIEVDKSVLSFDSSRLMSFASGIKDRIMKELDKQDSTNTIFNNVDREISEAKKNKEKEKSEQLSDISFCLPPFYEDFRLTIDVPAITMRLCVAKKATEMIIGMEEEKEVDIISRVPLLKLNILHVEFLLSQRKEGMKVRVLAKELNIQNLMADESNLQPLEGKIDTKPKKKKKNVKQEHQPEPCLYSHILSHAVSSHPVFFFVYESTPPWGNYESVFKVHVSPLKLCADPYMLSELSKQFGAGDYTNTIISGILSSDGGDSSGDSNEFDVNALVSKIMGLYKDVFSMFESKMADSAPSMEDFEPAMLVETDKEGSAQTEAIEDTSLSMSLLDEADLKVPSNSSIERDFYDVRIHPIYLIIPIKTNEKELNEDELGEIMAEKEESPCSSSLHCLFFSSGEIRILTTEGKQFAQHLGAKYPTPLSLLNHLRSSGSGYFIPPSPTLLSSLQKIEGSESNDLDELSFFSIEEEVQRAQKEGEEKALVKKQREKEKVKKKELNLKNIKEMTLTFFSRWKQSLKDRELEEHRLKRKEIRGVDEKAEKQKKIEEEQKKKAAKKKRRGKEESSEDDEVCDMSRLMTSAPIEEVLANSAIHHTVQPLGKLLPFYDIYGIFESNMFLGVIVEQDIIERLLKDPQYVPSYCKILKSVNKSNTLLLHPLSLSFSIAREFVSAKHSTSLFSYIHASPISLSLHVDLLNSLLNAAASLLNILITAIPLFEVYLTRFADAIIQGRVKAKIGIEEFLENESTEQLSGERETSDERSEQPYSDTPRGASKHLKKHRFFSSLDSIENVTPLSHAPGRDEKGRIDFLQIIKTIIARNRSKRLPATSLAPSSTASCPVASFTSFIDTIRLIISDNSGEIVSLSLHHLSSNIHAKNLSVYGHIDVGKLMVLCGGRVIVESKGLGLCNMHIEILSPNNPLLWERLASGINEKVDSAKQLQEGESSIDENSLESNETSRSEDKRQKKMKEDAEIQERIFAMAPASLSVSQPGLALYLDTLVLNSTVQRLQLLYGILCESEIMIKLGLGTITDENEEDLRQRLVTKGNERMERAIEHSRQLSKNISGQQNEFIKSTSLEGVSPASPVESSESPDISIQESSSKSPIEVEIIDESESSSSSQIVSSSGLEDVEENLTEGEILVKKISLIFKKMIELTKTLSEVERVALPTPLLRLSLSLSSLRIDLFSPISVVRRNIEQGASSKPHSNVICKGVNINIVVHTTCVDGDFETLSEVERVALPTPLLRLSLSLSSLRIDLFSPISVVRRNIEQGASSKPHSNVICKGVNINIVVHTTCVDGDFEVGEIEVTDRKKKKGGNYVLKVDRDILANMDISENPVSDHLTASSKLDSSSLNEKSGVFHEVSQEDSAQQMSEFIDDYGHTRHIYPVLSSNFLLVSNQSTAYRGYNAEMSFVLHRGIQLTVTAAFFDLLLASIDDFFLEYFPSSSEEWMKIIYSQQNIIDNQNLDADMQRDYAFSAGGFPRNADSEGTNVCLARVLQSSLTTLKVDGKINFPRIFVPAFSSTTSHIGDKIEEGIILSSLQPFCLSSEYVCEDDNPMFRITTTIPHLEASCSALGKIFPDTPPVLQFSHNTRLYAAFPFLSPFTGIDMQIPELKINLTPHSFDEIMKVVLNNLIKMSPEAEYMYEMRNKEKTELLQRYELEQQHRSSSDNGEHAAILCVNSYLDSILHGHSDFSFFQYADKERMLFKGSLRFGNIDIDLMGNRYTYVPIPFLSIKSDGLAIEIETKRRGNIMVNCQLKDLRMVDARPGSNVSPEHKEFVRIIPHSQYSLPRTLITLGNGKKSEKENHFSTWNDPLLEENKNLFKHDSSYFSFFPNLLIPSQHKEFLTKPQRDAITIRILMNSFVDQEIDISVN</sequence>
<feature type="domain" description="Chorein N-terminal" evidence="4">
    <location>
        <begin position="1"/>
        <end position="99"/>
    </location>
</feature>
<name>A0ABQ5KLM8_9EUKA</name>
<feature type="compositionally biased region" description="Polar residues" evidence="3">
    <location>
        <begin position="497"/>
        <end position="510"/>
    </location>
</feature>
<accession>A0ABQ5KLM8</accession>
<dbReference type="Pfam" id="PF12624">
    <property type="entry name" value="VPS13_N"/>
    <property type="match status" value="2"/>
</dbReference>
<evidence type="ECO:0000256" key="1">
    <source>
        <dbReference type="ARBA" id="ARBA00022448"/>
    </source>
</evidence>